<gene>
    <name evidence="1" type="ordered locus">SBG_1254</name>
</gene>
<dbReference type="AlphaFoldDB" id="A0A0K0HAD0"/>
<evidence type="ECO:0000313" key="1">
    <source>
        <dbReference type="EMBL" id="CCC30342.1"/>
    </source>
</evidence>
<sequence length="92" mass="10500">MRGRRGAPSKEKENQCRAAVNPPATIKPNAIIVVINENFRSVLIKFSPFYSHTKSDIAHFCTFTHKNLSRFILITVFNASPFPQDQTKFQAY</sequence>
<reference evidence="1 2" key="1">
    <citation type="journal article" date="2011" name="PLoS Pathog.">
        <title>Salmonella bongori provides insights into the evolution of the Salmonellae.</title>
        <authorList>
            <person name="Fookes M."/>
            <person name="Schroeder G.N."/>
            <person name="Langridge G.C."/>
            <person name="Blondel C.J."/>
            <person name="Mammina C."/>
            <person name="Connor T.R."/>
            <person name="Seth-Smith H."/>
            <person name="Vernikos G.S."/>
            <person name="Robinson K.S."/>
            <person name="Sanders M."/>
            <person name="Petty N.K."/>
            <person name="Kingsley R.A."/>
            <person name="Baumler A.J."/>
            <person name="Nuccio S.P."/>
            <person name="Contreras I."/>
            <person name="Santiviago C.A."/>
            <person name="Maskell D."/>
            <person name="Barrow P."/>
            <person name="Humphrey T."/>
            <person name="Nastasi A."/>
            <person name="Roberts M."/>
            <person name="Frankel G."/>
            <person name="Parkhill J."/>
            <person name="Dougan G."/>
            <person name="Thomson N.R."/>
        </authorList>
    </citation>
    <scope>NUCLEOTIDE SEQUENCE [LARGE SCALE GENOMIC DNA]</scope>
    <source>
        <strain evidence="2">ATCC 43975 / DSM 13772 / NCTC 12419</strain>
    </source>
</reference>
<protein>
    <submittedName>
        <fullName evidence="1">Uncharacterized protein</fullName>
    </submittedName>
</protein>
<dbReference type="EMBL" id="FR877557">
    <property type="protein sequence ID" value="CCC30342.1"/>
    <property type="molecule type" value="Genomic_DNA"/>
</dbReference>
<dbReference type="Proteomes" id="UP000000289">
    <property type="component" value="Chromosome"/>
</dbReference>
<dbReference type="KEGG" id="sbg:SBG_1254"/>
<proteinExistence type="predicted"/>
<organism evidence="1 2">
    <name type="scientific">Salmonella bongori (strain ATCC 43975 / DSM 13772 / NCTC 12419)</name>
    <dbReference type="NCBI Taxonomy" id="218493"/>
    <lineage>
        <taxon>Bacteria</taxon>
        <taxon>Pseudomonadati</taxon>
        <taxon>Pseudomonadota</taxon>
        <taxon>Gammaproteobacteria</taxon>
        <taxon>Enterobacterales</taxon>
        <taxon>Enterobacteriaceae</taxon>
        <taxon>Salmonella</taxon>
    </lineage>
</organism>
<evidence type="ECO:0000313" key="2">
    <source>
        <dbReference type="Proteomes" id="UP000000289"/>
    </source>
</evidence>
<name>A0A0K0HAD0_SALBC</name>
<dbReference type="eggNOG" id="ENOG5034BDJ">
    <property type="taxonomic scope" value="Bacteria"/>
</dbReference>
<accession>A0A0K0HAD0</accession>